<dbReference type="Gene3D" id="3.30.300.30">
    <property type="match status" value="3"/>
</dbReference>
<dbReference type="SUPFAM" id="SSF53474">
    <property type="entry name" value="alpha/beta-Hydrolases"/>
    <property type="match status" value="1"/>
</dbReference>
<dbReference type="InterPro" id="IPR023213">
    <property type="entry name" value="CAT-like_dom_sf"/>
</dbReference>
<dbReference type="Gene3D" id="3.40.50.1820">
    <property type="entry name" value="alpha/beta hydrolase"/>
    <property type="match status" value="1"/>
</dbReference>
<dbReference type="SUPFAM" id="SSF47336">
    <property type="entry name" value="ACP-like"/>
    <property type="match status" value="3"/>
</dbReference>
<dbReference type="InterPro" id="IPR009081">
    <property type="entry name" value="PP-bd_ACP"/>
</dbReference>
<dbReference type="InterPro" id="IPR020845">
    <property type="entry name" value="AMP-binding_CS"/>
</dbReference>
<organism evidence="5 6">
    <name type="scientific">Xanthomonas rydalmerensis</name>
    <dbReference type="NCBI Taxonomy" id="3046274"/>
    <lineage>
        <taxon>Bacteria</taxon>
        <taxon>Pseudomonadati</taxon>
        <taxon>Pseudomonadota</taxon>
        <taxon>Gammaproteobacteria</taxon>
        <taxon>Lysobacterales</taxon>
        <taxon>Lysobacteraceae</taxon>
        <taxon>Xanthomonas</taxon>
    </lineage>
</organism>
<dbReference type="SMART" id="SM01294">
    <property type="entry name" value="PKS_PP_betabranch"/>
    <property type="match status" value="1"/>
</dbReference>
<feature type="domain" description="Carrier" evidence="4">
    <location>
        <begin position="817"/>
        <end position="894"/>
    </location>
</feature>
<dbReference type="Pfam" id="PF00501">
    <property type="entry name" value="AMP-binding"/>
    <property type="match status" value="3"/>
</dbReference>
<dbReference type="SUPFAM" id="SSF56801">
    <property type="entry name" value="Acetyl-CoA synthetase-like"/>
    <property type="match status" value="3"/>
</dbReference>
<dbReference type="NCBIfam" id="NF003417">
    <property type="entry name" value="PRK04813.1"/>
    <property type="match status" value="3"/>
</dbReference>
<dbReference type="InterPro" id="IPR000873">
    <property type="entry name" value="AMP-dep_synth/lig_dom"/>
</dbReference>
<evidence type="ECO:0000256" key="2">
    <source>
        <dbReference type="ARBA" id="ARBA00022450"/>
    </source>
</evidence>
<dbReference type="Gene3D" id="2.30.38.10">
    <property type="entry name" value="Luciferase, Domain 3"/>
    <property type="match status" value="1"/>
</dbReference>
<dbReference type="Gene3D" id="3.30.559.10">
    <property type="entry name" value="Chloramphenicol acetyltransferase-like domain"/>
    <property type="match status" value="3"/>
</dbReference>
<dbReference type="Gene3D" id="3.40.50.980">
    <property type="match status" value="2"/>
</dbReference>
<keyword evidence="3" id="KW-0597">Phosphoprotein</keyword>
<dbReference type="PROSITE" id="PS50075">
    <property type="entry name" value="CARRIER"/>
    <property type="match status" value="3"/>
</dbReference>
<dbReference type="CDD" id="cd17648">
    <property type="entry name" value="A_NRPS_ACVS-like"/>
    <property type="match status" value="1"/>
</dbReference>
<dbReference type="InterPro" id="IPR036736">
    <property type="entry name" value="ACP-like_sf"/>
</dbReference>
<dbReference type="Proteomes" id="UP001302020">
    <property type="component" value="Chromosome"/>
</dbReference>
<dbReference type="Pfam" id="PF00975">
    <property type="entry name" value="Thioesterase"/>
    <property type="match status" value="1"/>
</dbReference>
<feature type="domain" description="Carrier" evidence="4">
    <location>
        <begin position="2980"/>
        <end position="3055"/>
    </location>
</feature>
<dbReference type="Pfam" id="PF00668">
    <property type="entry name" value="Condensation"/>
    <property type="match status" value="3"/>
</dbReference>
<accession>A0ABZ0JH94</accession>
<evidence type="ECO:0000256" key="1">
    <source>
        <dbReference type="ARBA" id="ARBA00001957"/>
    </source>
</evidence>
<dbReference type="InterPro" id="IPR010071">
    <property type="entry name" value="AA_adenyl_dom"/>
</dbReference>
<dbReference type="EMBL" id="CP126172">
    <property type="protein sequence ID" value="WOS39122.1"/>
    <property type="molecule type" value="Genomic_DNA"/>
</dbReference>
<proteinExistence type="predicted"/>
<dbReference type="InterPro" id="IPR001031">
    <property type="entry name" value="Thioesterase"/>
</dbReference>
<feature type="domain" description="Carrier" evidence="4">
    <location>
        <begin position="1904"/>
        <end position="1981"/>
    </location>
</feature>
<dbReference type="InterPro" id="IPR042099">
    <property type="entry name" value="ANL_N_sf"/>
</dbReference>
<dbReference type="PANTHER" id="PTHR45527">
    <property type="entry name" value="NONRIBOSOMAL PEPTIDE SYNTHETASE"/>
    <property type="match status" value="1"/>
</dbReference>
<dbReference type="NCBIfam" id="TIGR01733">
    <property type="entry name" value="AA-adenyl-dom"/>
    <property type="match status" value="3"/>
</dbReference>
<name>A0ABZ0JH94_9XANT</name>
<dbReference type="Pfam" id="PF13193">
    <property type="entry name" value="AMP-binding_C"/>
    <property type="match status" value="3"/>
</dbReference>
<dbReference type="InterPro" id="IPR025110">
    <property type="entry name" value="AMP-bd_C"/>
</dbReference>
<evidence type="ECO:0000256" key="3">
    <source>
        <dbReference type="ARBA" id="ARBA00022553"/>
    </source>
</evidence>
<keyword evidence="2" id="KW-0596">Phosphopantetheine</keyword>
<evidence type="ECO:0000313" key="6">
    <source>
        <dbReference type="Proteomes" id="UP001302020"/>
    </source>
</evidence>
<dbReference type="RefSeq" id="WP_317843247.1">
    <property type="nucleotide sequence ID" value="NZ_CP126170.1"/>
</dbReference>
<dbReference type="InterPro" id="IPR020806">
    <property type="entry name" value="PKS_PP-bd"/>
</dbReference>
<sequence length="3745" mass="416716">MKSLRQPSGATSRISGNATPLPQQQGAYYDMSNSLLLSSVADWRQRIDAARNDRCDLDILLKDTWRHKIVVRDDGRDFGSAHTVSAVIEHAGYASLMDFIAGNPDTSIAAMALVSLHRVLEAYGNGAQTVVGYIRSSRDASGDAPQRLQPSIIDHRLQSSLSCLQATQEIERDLRQDDAFVLADALLGQGCFDAVVLDAADRLPSSATALPLALLVHDDRADRRLQLRMSYAPDLFEDQTMRGVLDIVVEVLHQIVARPHGTMIDLELISEDQKQQLQQWNATDGDFPEASRLDELFEQAAGASPERCAVVCGQDRLSYSELNGRCNRMAHWLLREGVKPGEIVGLYLDKSYRIVVATLALWKAGAAYTPFDPSYPPERIQFTMQDTGSRRILTHRHYFDRLREMLSDAGLDVELVDIEQALQDDNVAATNPNLGLGSDQVAYVTYTSGTTGVPKGVAKLHRSVVNSITDLSERYRMRHAGIEHVALFAALVFEPFMRQTLIALINSHTLVVVPDDVRLDPLRFPRFVADHQISYLNGTRSVLQHFDLSHCSSLKRLLLVGEELTPSGLRTLREKFQGRIVNEYAFTETAFVTAIKEYPPGDATRNDRSIGRPLRNVKCYILSQNMKQVPIGAIGELYIGGAGVASGYLNRPELTAERFLANPFQTEQERLAGRNARIYKTGDLAKFLPDGQIEFMGRSDFQLKLNGVRVEPGEIEARALEFPGVRQCVVVARGDSIETGNWRLIGYYVADTDQPVSEADLLAFLESRLIRVMVPARMVRMDILPVNVNGKVDRHALPDVGLHALPTSLLDQDSAALAEEGVVGVLKAEWGEVLGIRAGEIGEDDDFFRQGGQSISCLQLIMRIWQRIRIAVSVEDVYRLKTFGQLSHHLTLKVAQEAEAPVVPRSEDGGDGSDGVTMLATGLQQGMLYQWMKSAATNDAYVMQSLHHYHRAIDADAMRQAWSLAQRKYPSLSLRFEWREEALQRIERNNRSLAWRYIDLSQMHDRGERDAYLAALQRHDRMEPYELDQGQLFRVYLIKQEEQLYSLLFSCHHIILDGWSLPLLHDTVHRFYIQLRRGESIELQEDTTYVAAQRYLESHRHEHLQYWQEQFERLSDRGDFAGIVNAQLRYKADFGDYDRILEHRTRTLSVDARCVAAIKRWCAQNRVTMHSVLQFAWHKVLFALGGHPITAVGTVVSGRGLPVDGIEDSVGLYINTLPAIVDHAEQAGKTIAAALIDIQETINRMNSRSAVELFMVQTTGSKRRLFETLLVLENYPRLLGEDEAALHHEYLHFEKSYDADKVDYPIAVVAREHGDALEVDLWYAGELFDDDTIDNLLGTLDAVFQQIPHDFERPVQALELISDGDRRRFEAWNRTWTDFPAERTLHAAFEIAAERWPDVIAVVAGEQRLSYRELNLRANQLARLLLAYVALRPDDLVGLVVDKSEWMIAAILAVWKTGAAYVPIDPSYPDERIRFVLEDTQAQLVLADVAHAGRLDQLVDDLHCQVLGLQDLPLERHAADNLESFAASTDLAYAIYTSGTTGRPKAVLIEHRGVVNLHASLEQLFGLRKDQGDEAILSFSNYVFDHFVEQMTDALLSGQTLVMLDDAMRSDTSRLYAYMNLHGVTYLSGTPSVLSLYEYGSIPSLKRIDAIGEDFTTPVFDKIRSTFDGLIINGYGPTEISITSHKRLYPRHVPRLDKSIGHPVANTACYVLNLGMQRVPVGGVGELYIGGIGVARGYLNRPELTAERFVSNPFQTAEEMTQGVNARLYKTGDLVRWLPNGELEYLGRNDMQVKIRGQRVELGEIEATLSSYPGIARAIVLAREYADSAAGGASQKYLVAFYLSAGQLQETELLQWMRARLPQAIVPVRIIRIPEIPVTGSGKLDVKRLPPTEFAIGSDTDYAPPANEVERELCRLWSHVIGLAPDRIGSRDDFFGVGGDSLRAIKLAQAITQHFAQNLNVAAVFAHPNIAAQARFLKANAHATGTDRASPAGLAEASGAMTPASLAQERLLFIDDLVDGTAAYNIPFALAIDLDRPTAQDDVAAALRALLRRHAALRTLLQGTDEGRRIQRILPAEQALLRFELRCSDVSDRNALDTLLVAEAGHVFRLNEELPLRAHLLTVGGMPHRIVASLVFHHSCFDGWSWRIFREELQALLQGTAYDALPPLKATYADFALWQQQQLTEQRMDALFHYWERSLAGWQPLNLPIDHPRPAQFDYLGREIVFDIDVGTSDQLKVLAQTTRTSFFSVLLAAYYLTLKVYSGQHDLIVGTPSANRRHADFDGVVGFFVNLLVLRTSIDGSGRLLDYLRDVGGVVLQAQLHEDLPFEQLVKRLEVAKDTSRHPIVQAVFSLLNRESVETGWSAIHVHVPEDEGRTTAKFDLSVTVSEKADGLGVNFTYAASLFDAASIDGIIATYRHILQEFCRLAPMAESAALSDIRYVGTDLRALPAAPLAVPRPAETLHAAFERIAADMPHDVALVHGDMRLTYADLNARANQLAHVLLNRISLEPDDFVALVLDKTEWSVVAILAAWKAGAAYVPIDPGYPDERIAFMLEDTRARIVVTEAAHEQRVQQLARHHDIPVVNVQTLPLQDATLPNPATTADGGHRAYAIYTSGTTGRPKAVLVRHRNVLSFRDGLARRYFGDAEAGSPRQGVLFLANYVFDFSVEQLVLSILSGNTLIIPESALVFDDAFYRRMNQERLSYISGTPTHLQLFDLSRFDHLCAVLVAGETFRRHHFEKIRQEYRGPLYNAYGTTETSVYNTIRYFAPDAPYRNDIGQAIPNSALLILDDTLRELPTGGLGEIHLGGDCVGAGYLHRDELTRERFIANPFQSAEDRQQGRNGQGRNGILYKTGDLARRRHSGELEFFGRNDRQVKINGIRIETGEVEEVAASFPGMMQCAVIARCDDEGGDRLVCYYVAEPALDEHALSRHLRSKLPGAMMPSSLVRVEHALPLTVNGKLDTGALARLCPEEPGAIYAAPSQRIESRLCRIWSDVLHGRAVGIHDNFFQIGGDSIAALHLTSQIRRKFGHKVSVKHIFDFPTVSAFAEHVLKDPADRLPAQAHTAPAGECPLLPIQAWFFAKDLHDRGHWNQYLTIRTPALDTDRLRIALGKLSRHHDAFRLRYRTATIARTGITQFYAQDSDIPLHAIDLRVSGEDTLAWQLAALQGGFDLERGPLCRAAVVHGFADGSARIWMSLHHLIVDSVSWEILCRDLEALYHGAELDPPAGDILRWAQALQAYVPAAGEVQHWQQIAQQVTADRPVLRADPSTAAGHRTRFALSDEDTAVLIGRGRRAGEAHTLDLMLAALARALRGVTGRTRHFVTMESHGREILHDAPDVQDVLGWFTAMYPLAIVGEDDMGQSLAATRANRDCVPSNGVGYGALRGVYGSDAAPLPEISFNYLGSFADPGTADAGDAHDGTARWRLDPAMCGISTSGSDQHASDCVIDITARCIGTRMVVDVDSRLAAEQARQFSRSLEAALQTFCAYVGKHATQRAEPAKPSPVRPRTVDFEPYFVINEAAAGPTLFVLPPGEGGAESYLNNLAKQLPTLRLVLFNNVHLHSPMQSFEEIAKYYMHHVRQLQPSGAYNFFGWSFGGVVSLEMSLQLLREGEAVSNLLMVDSFFNVEKAVDDLCLPKHANSLDPINHRYRPNQKALATLAETADNIVLFKAVEPIADHRSDEQRKVFEYYASSPFNNLDTLLPPSSFTLQTLGDNSHFSWIHEKATVGKVCSTTASLIQERATI</sequence>
<dbReference type="Pfam" id="PF00550">
    <property type="entry name" value="PP-binding"/>
    <property type="match status" value="3"/>
</dbReference>
<dbReference type="PROSITE" id="PS00455">
    <property type="entry name" value="AMP_BINDING"/>
    <property type="match status" value="1"/>
</dbReference>
<dbReference type="SUPFAM" id="SSF52777">
    <property type="entry name" value="CoA-dependent acyltransferases"/>
    <property type="match status" value="7"/>
</dbReference>
<evidence type="ECO:0000259" key="4">
    <source>
        <dbReference type="PROSITE" id="PS50075"/>
    </source>
</evidence>
<keyword evidence="6" id="KW-1185">Reference proteome</keyword>
<dbReference type="PROSITE" id="PS00012">
    <property type="entry name" value="PHOSPHOPANTETHEINE"/>
    <property type="match status" value="2"/>
</dbReference>
<dbReference type="Gene3D" id="3.40.50.12780">
    <property type="entry name" value="N-terminal domain of ligase-like"/>
    <property type="match status" value="2"/>
</dbReference>
<protein>
    <submittedName>
        <fullName evidence="5">Amino acid adenylation domain-containing protein</fullName>
    </submittedName>
</protein>
<dbReference type="SMART" id="SM00823">
    <property type="entry name" value="PKS_PP"/>
    <property type="match status" value="3"/>
</dbReference>
<dbReference type="PANTHER" id="PTHR45527:SF1">
    <property type="entry name" value="FATTY ACID SYNTHASE"/>
    <property type="match status" value="1"/>
</dbReference>
<dbReference type="Gene3D" id="1.10.1200.10">
    <property type="entry name" value="ACP-like"/>
    <property type="match status" value="3"/>
</dbReference>
<reference evidence="5 6" key="1">
    <citation type="submission" date="2023-05" db="EMBL/GenBank/DDBJ databases">
        <title>Xanthomonas rydalmerenesis sp. nov., a novel Xanthomonas species isolated from Fragaria x ananassa.</title>
        <authorList>
            <person name="McKnight D.J.E."/>
            <person name="Wong-Bajracharya J."/>
            <person name="Okoh E.B."/>
            <person name="Snijders F."/>
            <person name="Lidbetter F."/>
            <person name="Webster J."/>
            <person name="Djordjevic S.P."/>
            <person name="Bogema D.R."/>
            <person name="Chapman T.A."/>
        </authorList>
    </citation>
    <scope>NUCLEOTIDE SEQUENCE [LARGE SCALE GENOMIC DNA]</scope>
    <source>
        <strain evidence="5 6">DAR34883</strain>
    </source>
</reference>
<dbReference type="InterPro" id="IPR006162">
    <property type="entry name" value="Ppantetheine_attach_site"/>
</dbReference>
<evidence type="ECO:0000313" key="5">
    <source>
        <dbReference type="EMBL" id="WOS39122.1"/>
    </source>
</evidence>
<comment type="cofactor">
    <cofactor evidence="1">
        <name>pantetheine 4'-phosphate</name>
        <dbReference type="ChEBI" id="CHEBI:47942"/>
    </cofactor>
</comment>
<dbReference type="Gene3D" id="3.30.559.30">
    <property type="entry name" value="Nonribosomal peptide synthetase, condensation domain"/>
    <property type="match status" value="4"/>
</dbReference>
<dbReference type="InterPro" id="IPR001242">
    <property type="entry name" value="Condensation_dom"/>
</dbReference>
<dbReference type="InterPro" id="IPR029058">
    <property type="entry name" value="AB_hydrolase_fold"/>
</dbReference>
<dbReference type="InterPro" id="IPR045851">
    <property type="entry name" value="AMP-bd_C_sf"/>
</dbReference>
<gene>
    <name evidence="5" type="ORF">QN243_11740</name>
</gene>